<proteinExistence type="predicted"/>
<gene>
    <name evidence="2" type="ORF">E5676_scaffold83671G00010</name>
    <name evidence="1" type="ORF">E6C27_scaffold46851G00010</name>
</gene>
<organism evidence="2 4">
    <name type="scientific">Cucumis melo var. makuwa</name>
    <name type="common">Oriental melon</name>
    <dbReference type="NCBI Taxonomy" id="1194695"/>
    <lineage>
        <taxon>Eukaryota</taxon>
        <taxon>Viridiplantae</taxon>
        <taxon>Streptophyta</taxon>
        <taxon>Embryophyta</taxon>
        <taxon>Tracheophyta</taxon>
        <taxon>Spermatophyta</taxon>
        <taxon>Magnoliopsida</taxon>
        <taxon>eudicotyledons</taxon>
        <taxon>Gunneridae</taxon>
        <taxon>Pentapetalae</taxon>
        <taxon>rosids</taxon>
        <taxon>fabids</taxon>
        <taxon>Cucurbitales</taxon>
        <taxon>Cucurbitaceae</taxon>
        <taxon>Benincaseae</taxon>
        <taxon>Cucumis</taxon>
    </lineage>
</organism>
<dbReference type="Proteomes" id="UP000321947">
    <property type="component" value="Unassembled WGS sequence"/>
</dbReference>
<dbReference type="EMBL" id="SSTE01012660">
    <property type="protein sequence ID" value="KAA0048631.1"/>
    <property type="molecule type" value="Genomic_DNA"/>
</dbReference>
<dbReference type="Proteomes" id="UP000321393">
    <property type="component" value="Unassembled WGS sequence"/>
</dbReference>
<comment type="caution">
    <text evidence="2">The sequence shown here is derived from an EMBL/GenBank/DDBJ whole genome shotgun (WGS) entry which is preliminary data.</text>
</comment>
<name>A0A5D3E2S1_CUCMM</name>
<sequence length="137" mass="15682">MSETLYTDLWISPASKRDSIQICHSFGDAFFSMKTPPLNDELCQSPPSKRKELAYLVLVLRTTEMHRNERKVVQRWKKEIEKAHPWSASFLLIPPNSSRIEIIIGDQSLRENSHCEPEFGLSTGEADEAQILTPRSP</sequence>
<accession>A0A5D3E2S1</accession>
<protein>
    <submittedName>
        <fullName evidence="2">Uncharacterized protein</fullName>
    </submittedName>
</protein>
<evidence type="ECO:0000313" key="1">
    <source>
        <dbReference type="EMBL" id="KAA0048631.1"/>
    </source>
</evidence>
<evidence type="ECO:0000313" key="3">
    <source>
        <dbReference type="Proteomes" id="UP000321393"/>
    </source>
</evidence>
<evidence type="ECO:0000313" key="4">
    <source>
        <dbReference type="Proteomes" id="UP000321947"/>
    </source>
</evidence>
<dbReference type="AlphaFoldDB" id="A0A5D3E2S1"/>
<dbReference type="EMBL" id="SSTD01000758">
    <property type="protein sequence ID" value="TYK30192.1"/>
    <property type="molecule type" value="Genomic_DNA"/>
</dbReference>
<reference evidence="3 4" key="1">
    <citation type="submission" date="2019-08" db="EMBL/GenBank/DDBJ databases">
        <title>Draft genome sequences of two oriental melons (Cucumis melo L. var makuwa).</title>
        <authorList>
            <person name="Kwon S.-Y."/>
        </authorList>
    </citation>
    <scope>NUCLEOTIDE SEQUENCE [LARGE SCALE GENOMIC DNA]</scope>
    <source>
        <strain evidence="4">cv. Chang Bougi</strain>
        <strain evidence="3">cv. SW 3</strain>
        <tissue evidence="2">Leaf</tissue>
    </source>
</reference>
<evidence type="ECO:0000313" key="2">
    <source>
        <dbReference type="EMBL" id="TYK30192.1"/>
    </source>
</evidence>